<dbReference type="EMBL" id="CAMGYJ010000009">
    <property type="protein sequence ID" value="CAI0472968.1"/>
    <property type="molecule type" value="Genomic_DNA"/>
</dbReference>
<dbReference type="AlphaFoldDB" id="A0AAV0PPV7"/>
<accession>A0AAV0PPV7</accession>
<name>A0AAV0PPV7_9ROSI</name>
<sequence>STGEGDPDLARLLRRLPRGNQRQLARRQILHGRRRLHERGHPLARAGSDEGELLRRRRLRGRWLEDGRSRRLGKEESGEAGFSSVQISIFIIFC</sequence>
<feature type="non-terminal residue" evidence="1">
    <location>
        <position position="1"/>
    </location>
</feature>
<keyword evidence="2" id="KW-1185">Reference proteome</keyword>
<comment type="caution">
    <text evidence="1">The sequence shown here is derived from an EMBL/GenBank/DDBJ whole genome shotgun (WGS) entry which is preliminary data.</text>
</comment>
<gene>
    <name evidence="1" type="ORF">LITE_LOCUS39455</name>
</gene>
<protein>
    <submittedName>
        <fullName evidence="1">Uncharacterized protein</fullName>
    </submittedName>
</protein>
<evidence type="ECO:0000313" key="1">
    <source>
        <dbReference type="EMBL" id="CAI0472968.1"/>
    </source>
</evidence>
<dbReference type="Proteomes" id="UP001154282">
    <property type="component" value="Unassembled WGS sequence"/>
</dbReference>
<evidence type="ECO:0000313" key="2">
    <source>
        <dbReference type="Proteomes" id="UP001154282"/>
    </source>
</evidence>
<reference evidence="1" key="1">
    <citation type="submission" date="2022-08" db="EMBL/GenBank/DDBJ databases">
        <authorList>
            <person name="Gutierrez-Valencia J."/>
        </authorList>
    </citation>
    <scope>NUCLEOTIDE SEQUENCE</scope>
</reference>
<proteinExistence type="predicted"/>
<organism evidence="1 2">
    <name type="scientific">Linum tenue</name>
    <dbReference type="NCBI Taxonomy" id="586396"/>
    <lineage>
        <taxon>Eukaryota</taxon>
        <taxon>Viridiplantae</taxon>
        <taxon>Streptophyta</taxon>
        <taxon>Embryophyta</taxon>
        <taxon>Tracheophyta</taxon>
        <taxon>Spermatophyta</taxon>
        <taxon>Magnoliopsida</taxon>
        <taxon>eudicotyledons</taxon>
        <taxon>Gunneridae</taxon>
        <taxon>Pentapetalae</taxon>
        <taxon>rosids</taxon>
        <taxon>fabids</taxon>
        <taxon>Malpighiales</taxon>
        <taxon>Linaceae</taxon>
        <taxon>Linum</taxon>
    </lineage>
</organism>